<dbReference type="Pfam" id="PF13091">
    <property type="entry name" value="PLDc_2"/>
    <property type="match status" value="1"/>
</dbReference>
<evidence type="ECO:0000259" key="1">
    <source>
        <dbReference type="Pfam" id="PF13091"/>
    </source>
</evidence>
<keyword evidence="3" id="KW-1185">Reference proteome</keyword>
<dbReference type="PANTHER" id="PTHR21248">
    <property type="entry name" value="CARDIOLIPIN SYNTHASE"/>
    <property type="match status" value="1"/>
</dbReference>
<dbReference type="EC" id="2.7.8.-" evidence="2"/>
<protein>
    <submittedName>
        <fullName evidence="2">Cardiolipin synthase-related protein</fullName>
        <ecNumber evidence="2">2.7.8.-</ecNumber>
    </submittedName>
</protein>
<dbReference type="PANTHER" id="PTHR21248:SF12">
    <property type="entry name" value="CARDIOLIPIN SYNTHASE C"/>
    <property type="match status" value="1"/>
</dbReference>
<evidence type="ECO:0000313" key="3">
    <source>
        <dbReference type="Proteomes" id="UP001224775"/>
    </source>
</evidence>
<dbReference type="GO" id="GO:0016740">
    <property type="term" value="F:transferase activity"/>
    <property type="evidence" value="ECO:0007669"/>
    <property type="project" value="UniProtKB-KW"/>
</dbReference>
<gene>
    <name evidence="2" type="ORF">QTG54_011077</name>
</gene>
<comment type="caution">
    <text evidence="2">The sequence shown here is derived from an EMBL/GenBank/DDBJ whole genome shotgun (WGS) entry which is preliminary data.</text>
</comment>
<dbReference type="Gene3D" id="3.30.870.10">
    <property type="entry name" value="Endonuclease Chain A"/>
    <property type="match status" value="2"/>
</dbReference>
<dbReference type="GO" id="GO:0032049">
    <property type="term" value="P:cardiolipin biosynthetic process"/>
    <property type="evidence" value="ECO:0007669"/>
    <property type="project" value="TreeGrafter"/>
</dbReference>
<evidence type="ECO:0000313" key="2">
    <source>
        <dbReference type="EMBL" id="KAK1738408.1"/>
    </source>
</evidence>
<dbReference type="SUPFAM" id="SSF56024">
    <property type="entry name" value="Phospholipase D/nuclease"/>
    <property type="match status" value="2"/>
</dbReference>
<dbReference type="InterPro" id="IPR025202">
    <property type="entry name" value="PLD-like_dom"/>
</dbReference>
<organism evidence="2 3">
    <name type="scientific">Skeletonema marinoi</name>
    <dbReference type="NCBI Taxonomy" id="267567"/>
    <lineage>
        <taxon>Eukaryota</taxon>
        <taxon>Sar</taxon>
        <taxon>Stramenopiles</taxon>
        <taxon>Ochrophyta</taxon>
        <taxon>Bacillariophyta</taxon>
        <taxon>Coscinodiscophyceae</taxon>
        <taxon>Thalassiosirophycidae</taxon>
        <taxon>Thalassiosirales</taxon>
        <taxon>Skeletonemataceae</taxon>
        <taxon>Skeletonema</taxon>
        <taxon>Skeletonema marinoi-dohrnii complex</taxon>
    </lineage>
</organism>
<sequence>MASTRVSLERATCIESLDQLITKLSTMSDRSSGISPGFDCIDNALPWNQIGVFPQYETLDSVNATRGIIPLPSPESALELFELIKFAWQTRLDYEACNTTESYCSCIGNWRPNQNILKQICNQVLEQVMAREASACLRAQPDITRMWNEAYSHDTCPLPDTMDCLYIDSLIRLLTNETYLDSYIQAALAATSTIDVSICYLFYTDPKAKYILLDLLPYVAARGVKVRVLFELAIIESQCLQMPLDTSSIDREAPLHLPEGSPPYARGAKQFRSATELVREFFNLTSGMNIEARYWFARDKACGYRIKNHGKCHIFDGNSKKNGKVIAGGSNVAPRPGSLDTDFVIQGEIAGMYSAYFDSMWTAMTPNDGGLAGSISENEEKKECEDEQLFITCNKGQWESVMEPDTITGHKSKILFLPSTPSSSGEDVILRCVLGAINSASESIYMCMGHFNVSEAVSQAFKQATDRGVKVYVISNSFHSCDLRTGQLDLIRSLKRMLTVAPKVQLFVATVKDGKVPPFLHSKYLVVDSRWACGGSWNMWMRSAFYEMEAEVFVQSESFAADLEGKFTRECEQFCIPVKTVDECNQFLPKGCAICEGFGPFFDV</sequence>
<dbReference type="Proteomes" id="UP001224775">
    <property type="component" value="Unassembled WGS sequence"/>
</dbReference>
<reference evidence="2" key="1">
    <citation type="submission" date="2023-06" db="EMBL/GenBank/DDBJ databases">
        <title>Survivors Of The Sea: Transcriptome response of Skeletonema marinoi to long-term dormancy.</title>
        <authorList>
            <person name="Pinder M.I.M."/>
            <person name="Kourtchenko O."/>
            <person name="Robertson E.K."/>
            <person name="Larsson T."/>
            <person name="Maumus F."/>
            <person name="Osuna-Cruz C.M."/>
            <person name="Vancaester E."/>
            <person name="Stenow R."/>
            <person name="Vandepoele K."/>
            <person name="Ploug H."/>
            <person name="Bruchert V."/>
            <person name="Godhe A."/>
            <person name="Topel M."/>
        </authorList>
    </citation>
    <scope>NUCLEOTIDE SEQUENCE</scope>
    <source>
        <strain evidence="2">R05AC</strain>
    </source>
</reference>
<keyword evidence="2" id="KW-0808">Transferase</keyword>
<dbReference type="EMBL" id="JATAAI010000021">
    <property type="protein sequence ID" value="KAK1738408.1"/>
    <property type="molecule type" value="Genomic_DNA"/>
</dbReference>
<accession>A0AAD8Y3A5</accession>
<dbReference type="AlphaFoldDB" id="A0AAD8Y3A5"/>
<name>A0AAD8Y3A5_9STRA</name>
<feature type="domain" description="Phospholipase D-like" evidence="1">
    <location>
        <begin position="435"/>
        <end position="569"/>
    </location>
</feature>
<proteinExistence type="predicted"/>